<dbReference type="SUPFAM" id="SSF116842">
    <property type="entry name" value="XseB-like"/>
    <property type="match status" value="1"/>
</dbReference>
<comment type="similarity">
    <text evidence="1 6">Belongs to the XseB family.</text>
</comment>
<dbReference type="EC" id="3.1.11.6" evidence="6"/>
<comment type="catalytic activity">
    <reaction evidence="6">
        <text>Exonucleolytic cleavage in either 5'- to 3'- or 3'- to 5'-direction to yield nucleoside 5'-phosphates.</text>
        <dbReference type="EC" id="3.1.11.6"/>
    </reaction>
</comment>
<dbReference type="GO" id="GO:0009318">
    <property type="term" value="C:exodeoxyribonuclease VII complex"/>
    <property type="evidence" value="ECO:0007669"/>
    <property type="project" value="UniProtKB-UniRule"/>
</dbReference>
<dbReference type="InterPro" id="IPR037004">
    <property type="entry name" value="Exonuc_VII_ssu_sf"/>
</dbReference>
<dbReference type="Proteomes" id="UP000235584">
    <property type="component" value="Chromosome"/>
</dbReference>
<sequence>MTKKKSFEESLKELENIVSKLESGELALEQSLEQFEVGTKLYKECKDQLSVAEKKIAVLTDSLKEEDL</sequence>
<evidence type="ECO:0000256" key="6">
    <source>
        <dbReference type="HAMAP-Rule" id="MF_00337"/>
    </source>
</evidence>
<evidence type="ECO:0000256" key="3">
    <source>
        <dbReference type="ARBA" id="ARBA00022722"/>
    </source>
</evidence>
<evidence type="ECO:0000256" key="4">
    <source>
        <dbReference type="ARBA" id="ARBA00022801"/>
    </source>
</evidence>
<dbReference type="GO" id="GO:0005829">
    <property type="term" value="C:cytosol"/>
    <property type="evidence" value="ECO:0007669"/>
    <property type="project" value="TreeGrafter"/>
</dbReference>
<comment type="subcellular location">
    <subcellularLocation>
        <location evidence="6">Cytoplasm</location>
    </subcellularLocation>
</comment>
<evidence type="ECO:0000313" key="8">
    <source>
        <dbReference type="Proteomes" id="UP000235584"/>
    </source>
</evidence>
<protein>
    <recommendedName>
        <fullName evidence="6">Exodeoxyribonuclease 7 small subunit</fullName>
        <ecNumber evidence="6">3.1.11.6</ecNumber>
    </recommendedName>
    <alternativeName>
        <fullName evidence="6">Exodeoxyribonuclease VII small subunit</fullName>
        <shortName evidence="6">Exonuclease VII small subunit</shortName>
    </alternativeName>
</protein>
<accession>A0A2K9NWZ0</accession>
<dbReference type="KEGG" id="bsto:C0V70_18310"/>
<dbReference type="OrthoDB" id="122704at2"/>
<keyword evidence="8" id="KW-1185">Reference proteome</keyword>
<keyword evidence="4 6" id="KW-0378">Hydrolase</keyword>
<evidence type="ECO:0000313" key="7">
    <source>
        <dbReference type="EMBL" id="AUO00023.1"/>
    </source>
</evidence>
<evidence type="ECO:0000256" key="5">
    <source>
        <dbReference type="ARBA" id="ARBA00022839"/>
    </source>
</evidence>
<dbReference type="EMBL" id="CP025704">
    <property type="protein sequence ID" value="AUO00023.1"/>
    <property type="molecule type" value="Genomic_DNA"/>
</dbReference>
<dbReference type="PANTHER" id="PTHR34137">
    <property type="entry name" value="EXODEOXYRIBONUCLEASE 7 SMALL SUBUNIT"/>
    <property type="match status" value="1"/>
</dbReference>
<dbReference type="Pfam" id="PF02609">
    <property type="entry name" value="Exonuc_VII_S"/>
    <property type="match status" value="1"/>
</dbReference>
<proteinExistence type="inferred from homology"/>
<dbReference type="RefSeq" id="WP_102245310.1">
    <property type="nucleotide sequence ID" value="NZ_CP025704.1"/>
</dbReference>
<dbReference type="NCBIfam" id="TIGR01280">
    <property type="entry name" value="xseB"/>
    <property type="match status" value="1"/>
</dbReference>
<dbReference type="AlphaFoldDB" id="A0A2K9NWZ0"/>
<keyword evidence="2 6" id="KW-0963">Cytoplasm</keyword>
<dbReference type="Gene3D" id="1.10.287.1040">
    <property type="entry name" value="Exonuclease VII, small subunit"/>
    <property type="match status" value="1"/>
</dbReference>
<keyword evidence="5 6" id="KW-0269">Exonuclease</keyword>
<organism evidence="7 8">
    <name type="scientific">Bacteriovorax stolpii</name>
    <name type="common">Bdellovibrio stolpii</name>
    <dbReference type="NCBI Taxonomy" id="960"/>
    <lineage>
        <taxon>Bacteria</taxon>
        <taxon>Pseudomonadati</taxon>
        <taxon>Bdellovibrionota</taxon>
        <taxon>Bacteriovoracia</taxon>
        <taxon>Bacteriovoracales</taxon>
        <taxon>Bacteriovoracaceae</taxon>
        <taxon>Bacteriovorax</taxon>
    </lineage>
</organism>
<evidence type="ECO:0000256" key="2">
    <source>
        <dbReference type="ARBA" id="ARBA00022490"/>
    </source>
</evidence>
<keyword evidence="3 6" id="KW-0540">Nuclease</keyword>
<dbReference type="NCBIfam" id="NF002140">
    <property type="entry name" value="PRK00977.1-4"/>
    <property type="match status" value="1"/>
</dbReference>
<dbReference type="GO" id="GO:0006308">
    <property type="term" value="P:DNA catabolic process"/>
    <property type="evidence" value="ECO:0007669"/>
    <property type="project" value="UniProtKB-UniRule"/>
</dbReference>
<comment type="function">
    <text evidence="6">Bidirectionally degrades single-stranded DNA into large acid-insoluble oligonucleotides, which are then degraded further into small acid-soluble oligonucleotides.</text>
</comment>
<gene>
    <name evidence="6" type="primary">xseB</name>
    <name evidence="7" type="ORF">C0V70_18310</name>
</gene>
<dbReference type="GO" id="GO:0008855">
    <property type="term" value="F:exodeoxyribonuclease VII activity"/>
    <property type="evidence" value="ECO:0007669"/>
    <property type="project" value="UniProtKB-UniRule"/>
</dbReference>
<reference evidence="7 8" key="1">
    <citation type="submission" date="2018-01" db="EMBL/GenBank/DDBJ databases">
        <title>Complete genome sequence of Bacteriovorax stolpii DSM12778.</title>
        <authorList>
            <person name="Tang B."/>
            <person name="Chang J."/>
        </authorList>
    </citation>
    <scope>NUCLEOTIDE SEQUENCE [LARGE SCALE GENOMIC DNA]</scope>
    <source>
        <strain evidence="7 8">DSM 12778</strain>
    </source>
</reference>
<comment type="subunit">
    <text evidence="6">Heterooligomer composed of large and small subunits.</text>
</comment>
<name>A0A2K9NWZ0_BACTC</name>
<evidence type="ECO:0000256" key="1">
    <source>
        <dbReference type="ARBA" id="ARBA00009998"/>
    </source>
</evidence>
<dbReference type="PANTHER" id="PTHR34137:SF1">
    <property type="entry name" value="EXODEOXYRIBONUCLEASE 7 SMALL SUBUNIT"/>
    <property type="match status" value="1"/>
</dbReference>
<dbReference type="HAMAP" id="MF_00337">
    <property type="entry name" value="Exonuc_7_S"/>
    <property type="match status" value="1"/>
</dbReference>
<dbReference type="PIRSF" id="PIRSF006488">
    <property type="entry name" value="Exonuc_VII_S"/>
    <property type="match status" value="1"/>
</dbReference>
<dbReference type="InterPro" id="IPR003761">
    <property type="entry name" value="Exonuc_VII_S"/>
</dbReference>